<dbReference type="InterPro" id="IPR013651">
    <property type="entry name" value="ATP-grasp_RimK-type"/>
</dbReference>
<dbReference type="Gene3D" id="3.90.190.20">
    <property type="entry name" value="Mur ligase, C-terminal domain"/>
    <property type="match status" value="1"/>
</dbReference>
<comment type="similarity">
    <text evidence="3">In the C-terminal section; belongs to the MurCDEF family.</text>
</comment>
<dbReference type="GO" id="GO:0071160">
    <property type="term" value="F:cyanophycin synthetase activity (L-aspartate-adding)"/>
    <property type="evidence" value="ECO:0007669"/>
    <property type="project" value="UniProtKB-EC"/>
</dbReference>
<dbReference type="PROSITE" id="PS01011">
    <property type="entry name" value="FOLYLPOLYGLU_SYNT_1"/>
    <property type="match status" value="1"/>
</dbReference>
<evidence type="ECO:0000313" key="17">
    <source>
        <dbReference type="Proteomes" id="UP000070456"/>
    </source>
</evidence>
<evidence type="ECO:0000256" key="12">
    <source>
        <dbReference type="ARBA" id="ARBA00048094"/>
    </source>
</evidence>
<dbReference type="EC" id="6.3.2.29" evidence="6"/>
<dbReference type="SUPFAM" id="SSF56059">
    <property type="entry name" value="Glutathione synthetase ATP-binding domain-like"/>
    <property type="match status" value="1"/>
</dbReference>
<gene>
    <name evidence="16" type="primary">cphA</name>
    <name evidence="16" type="ORF">AN619_17070</name>
</gene>
<evidence type="ECO:0000256" key="1">
    <source>
        <dbReference type="ARBA" id="ARBA00003184"/>
    </source>
</evidence>
<dbReference type="Pfam" id="PF18921">
    <property type="entry name" value="Cyanophycin_syn"/>
    <property type="match status" value="1"/>
</dbReference>
<evidence type="ECO:0000256" key="14">
    <source>
        <dbReference type="PROSITE-ProRule" id="PRU00409"/>
    </source>
</evidence>
<dbReference type="NCBIfam" id="TIGR02068">
    <property type="entry name" value="cya_phycin_syn"/>
    <property type="match status" value="1"/>
</dbReference>
<comment type="pathway">
    <text evidence="2">Cell wall biogenesis; peptidoglycan biosynthesis.</text>
</comment>
<feature type="domain" description="ATP-grasp" evidence="15">
    <location>
        <begin position="219"/>
        <end position="472"/>
    </location>
</feature>
<evidence type="ECO:0000256" key="2">
    <source>
        <dbReference type="ARBA" id="ARBA00004752"/>
    </source>
</evidence>
<dbReference type="InterPro" id="IPR013221">
    <property type="entry name" value="Mur_ligase_cen"/>
</dbReference>
<comment type="subunit">
    <text evidence="4">Homodimer.</text>
</comment>
<dbReference type="Proteomes" id="UP000070456">
    <property type="component" value="Unassembled WGS sequence"/>
</dbReference>
<dbReference type="Gene3D" id="3.40.1190.10">
    <property type="entry name" value="Mur-like, catalytic domain"/>
    <property type="match status" value="1"/>
</dbReference>
<dbReference type="EC" id="6.3.2.30" evidence="5"/>
<dbReference type="InterPro" id="IPR011761">
    <property type="entry name" value="ATP-grasp"/>
</dbReference>
<dbReference type="PANTHER" id="PTHR23135">
    <property type="entry name" value="MUR LIGASE FAMILY MEMBER"/>
    <property type="match status" value="1"/>
</dbReference>
<proteinExistence type="inferred from homology"/>
<dbReference type="GO" id="GO:0046872">
    <property type="term" value="F:metal ion binding"/>
    <property type="evidence" value="ECO:0007669"/>
    <property type="project" value="InterPro"/>
</dbReference>
<keyword evidence="8 16" id="KW-0436">Ligase</keyword>
<evidence type="ECO:0000313" key="16">
    <source>
        <dbReference type="EMBL" id="KXG75443.1"/>
    </source>
</evidence>
<comment type="function">
    <text evidence="1">Catalyzes the ATP-dependent polymerization of arginine and aspartate to multi-L-arginyl-poly-L-aspartic acid (cyanophycin; a water-insoluble reserve polymer).</text>
</comment>
<dbReference type="Gene3D" id="3.30.470.20">
    <property type="entry name" value="ATP-grasp fold, B domain"/>
    <property type="match status" value="2"/>
</dbReference>
<name>A0A140L4G8_9FIRM</name>
<dbReference type="SUPFAM" id="SSF53623">
    <property type="entry name" value="MurD-like peptide ligases, catalytic domain"/>
    <property type="match status" value="1"/>
</dbReference>
<dbReference type="STRING" id="520762.AN619_17070"/>
<evidence type="ECO:0000256" key="6">
    <source>
        <dbReference type="ARBA" id="ARBA00013005"/>
    </source>
</evidence>
<sequence>MKLVNLSVLRGRNVYSHNPVIKLTVDLEELYDTPTLEIPMFNDNLLALIPGLKEHKCSEGYKGGFVTRLKRGTYLAHVLEHTAIELQNMLGYKVSFGKARWNSGQSVYNVVYGYKNEVAGVEAGLLAFDILHGLLEGKKIELHGRLEAIRQKAGEFELGPSTKAIETEATKAGIPVIRIGQGSLLQLGYGIHQRRIQATLTDRASCIAVDIACDKWMANDFMRQNGIPVPEGRIAHNKFEAVEAAKEIGYPVVVKPINGNQGKGVCLNLHCDEEVMAAYEAVEKYTPDALVEKYIEGKHYRILVVKDKVVAAAERIPAHVIGNGKNTIEELIAIENQNPLRGEGHEKPLTKIKIDDVMMLLLKKNHLCLEDIPEKGQIIYLRENDNLSTGGIAVDVTDLVHEDIQRMCIRAAHVIDLDVAGVDVTTRDITKPLKETGGAIIEINAAPGIRMHHYPSSGTPRNVAKEIVESLFPKGKEHSIPIVAVTGTNGKTTTTRLIGRILKEAGHCVGMTTTGGIYIGDECILKGDTTGPSSAKTVLMHRQVTAAVLETARGGIVNKGLGYDLADVGVITNITDDHLGIDGIETLEELARVKALVIEAVKDDGYSVINADDEYCLYVRDRAYGNIILFSKDHKNNYVVKHIKDGGRVVYIKDQMIYMATDKEQIPVVNIENIPATLGGVLIHNVENSLAAVAAAWGLGIDKDIINRALVSFKCDENENPGRFNMYDVADFKVIVDYGHNFDGYKKVIEGLQKIKINRLIGVIGVPGDRMNASIYEVGILSGQSFDHIFVKEDRDRRGRTEGEVAKLLMEGCIKGGANPKKIEIELLEEVALEKAMKMAQAGDIVIVFYEDRGKVMEVIDRFIEQHHRHVLEETAVSL</sequence>
<dbReference type="PROSITE" id="PS50975">
    <property type="entry name" value="ATP_GRASP"/>
    <property type="match status" value="1"/>
</dbReference>
<comment type="caution">
    <text evidence="16">The sequence shown here is derived from an EMBL/GenBank/DDBJ whole genome shotgun (WGS) entry which is preliminary data.</text>
</comment>
<evidence type="ECO:0000256" key="7">
    <source>
        <dbReference type="ARBA" id="ARBA00022036"/>
    </source>
</evidence>
<dbReference type="Pfam" id="PF08245">
    <property type="entry name" value="Mur_ligase_M"/>
    <property type="match status" value="1"/>
</dbReference>
<dbReference type="OrthoDB" id="9803907at2"/>
<evidence type="ECO:0000256" key="3">
    <source>
        <dbReference type="ARBA" id="ARBA00009060"/>
    </source>
</evidence>
<dbReference type="InterPro" id="IPR036565">
    <property type="entry name" value="Mur-like_cat_sf"/>
</dbReference>
<dbReference type="RefSeq" id="WP_068556298.1">
    <property type="nucleotide sequence ID" value="NZ_LOEE01000034.1"/>
</dbReference>
<dbReference type="GO" id="GO:0004326">
    <property type="term" value="F:tetrahydrofolylpolyglutamate synthase activity"/>
    <property type="evidence" value="ECO:0007669"/>
    <property type="project" value="InterPro"/>
</dbReference>
<comment type="catalytic activity">
    <reaction evidence="12">
        <text>[L-4-(L-arginin-2-N-yl)aspartate](n)-L-aspartate + L-arginine + ATP = [L-4-(L-arginin-2-N-yl)aspartate](n+1) + ADP + phosphate + H(+)</text>
        <dbReference type="Rhea" id="RHEA:23888"/>
        <dbReference type="Rhea" id="RHEA-COMP:13732"/>
        <dbReference type="Rhea" id="RHEA-COMP:13733"/>
        <dbReference type="ChEBI" id="CHEBI:15378"/>
        <dbReference type="ChEBI" id="CHEBI:30616"/>
        <dbReference type="ChEBI" id="CHEBI:32682"/>
        <dbReference type="ChEBI" id="CHEBI:43474"/>
        <dbReference type="ChEBI" id="CHEBI:137986"/>
        <dbReference type="ChEBI" id="CHEBI:137990"/>
        <dbReference type="ChEBI" id="CHEBI:456216"/>
        <dbReference type="EC" id="6.3.2.30"/>
    </reaction>
</comment>
<dbReference type="Pfam" id="PF08443">
    <property type="entry name" value="RimK"/>
    <property type="match status" value="1"/>
</dbReference>
<dbReference type="InterPro" id="IPR011810">
    <property type="entry name" value="Cya_phycin_syn"/>
</dbReference>
<evidence type="ECO:0000256" key="8">
    <source>
        <dbReference type="ARBA" id="ARBA00022598"/>
    </source>
</evidence>
<dbReference type="SUPFAM" id="SSF53244">
    <property type="entry name" value="MurD-like peptide ligases, peptide-binding domain"/>
    <property type="match status" value="1"/>
</dbReference>
<protein>
    <recommendedName>
        <fullName evidence="7">Cyanophycin synthetase</fullName>
        <ecNumber evidence="6">6.3.2.29</ecNumber>
        <ecNumber evidence="5">6.3.2.30</ecNumber>
    </recommendedName>
    <alternativeName>
        <fullName evidence="11">Cyanophycin synthase</fullName>
    </alternativeName>
</protein>
<keyword evidence="10 14" id="KW-0067">ATP-binding</keyword>
<evidence type="ECO:0000259" key="15">
    <source>
        <dbReference type="PROSITE" id="PS50975"/>
    </source>
</evidence>
<organism evidence="16 17">
    <name type="scientific">Thermotalea metallivorans</name>
    <dbReference type="NCBI Taxonomy" id="520762"/>
    <lineage>
        <taxon>Bacteria</taxon>
        <taxon>Bacillati</taxon>
        <taxon>Bacillota</taxon>
        <taxon>Clostridia</taxon>
        <taxon>Peptostreptococcales</taxon>
        <taxon>Thermotaleaceae</taxon>
        <taxon>Thermotalea</taxon>
    </lineage>
</organism>
<dbReference type="InterPro" id="IPR004101">
    <property type="entry name" value="Mur_ligase_C"/>
</dbReference>
<dbReference type="PATRIC" id="fig|520762.4.peg.1895"/>
<dbReference type="InterPro" id="IPR044019">
    <property type="entry name" value="Cyanophycin_syn_N"/>
</dbReference>
<dbReference type="InterPro" id="IPR036615">
    <property type="entry name" value="Mur_ligase_C_dom_sf"/>
</dbReference>
<evidence type="ECO:0000256" key="4">
    <source>
        <dbReference type="ARBA" id="ARBA00011738"/>
    </source>
</evidence>
<reference evidence="16 17" key="1">
    <citation type="submission" date="2015-12" db="EMBL/GenBank/DDBJ databases">
        <title>Draft genome sequence of the thermoanaerobe Thermotalea metallivorans, an isolate from the runoff channel of the Great Artesian Basin, Australia.</title>
        <authorList>
            <person name="Patel B.K."/>
        </authorList>
    </citation>
    <scope>NUCLEOTIDE SEQUENCE [LARGE SCALE GENOMIC DNA]</scope>
    <source>
        <strain evidence="16 17">B2-1</strain>
    </source>
</reference>
<dbReference type="EMBL" id="LOEE01000034">
    <property type="protein sequence ID" value="KXG75443.1"/>
    <property type="molecule type" value="Genomic_DNA"/>
</dbReference>
<evidence type="ECO:0000256" key="10">
    <source>
        <dbReference type="ARBA" id="ARBA00022840"/>
    </source>
</evidence>
<comment type="catalytic activity">
    <reaction evidence="13">
        <text>[L-4-(L-arginin-2-N-yl)aspartate](n) + L-aspartate + ATP = [L-4-(L-arginin-2-N-yl)aspartate](n)-L-aspartate + ADP + phosphate + H(+)</text>
        <dbReference type="Rhea" id="RHEA:13277"/>
        <dbReference type="Rhea" id="RHEA-COMP:13728"/>
        <dbReference type="Rhea" id="RHEA-COMP:13733"/>
        <dbReference type="ChEBI" id="CHEBI:15378"/>
        <dbReference type="ChEBI" id="CHEBI:29991"/>
        <dbReference type="ChEBI" id="CHEBI:30616"/>
        <dbReference type="ChEBI" id="CHEBI:43474"/>
        <dbReference type="ChEBI" id="CHEBI:137986"/>
        <dbReference type="ChEBI" id="CHEBI:137990"/>
        <dbReference type="ChEBI" id="CHEBI:456216"/>
        <dbReference type="EC" id="6.3.2.29"/>
    </reaction>
</comment>
<dbReference type="AlphaFoldDB" id="A0A140L4G8"/>
<keyword evidence="9 14" id="KW-0547">Nucleotide-binding</keyword>
<dbReference type="GO" id="GO:0005524">
    <property type="term" value="F:ATP binding"/>
    <property type="evidence" value="ECO:0007669"/>
    <property type="project" value="UniProtKB-UniRule"/>
</dbReference>
<evidence type="ECO:0000256" key="5">
    <source>
        <dbReference type="ARBA" id="ARBA00012968"/>
    </source>
</evidence>
<dbReference type="Pfam" id="PF02875">
    <property type="entry name" value="Mur_ligase_C"/>
    <property type="match status" value="1"/>
</dbReference>
<dbReference type="NCBIfam" id="NF010623">
    <property type="entry name" value="PRK14016.1"/>
    <property type="match status" value="1"/>
</dbReference>
<keyword evidence="17" id="KW-1185">Reference proteome</keyword>
<evidence type="ECO:0000256" key="13">
    <source>
        <dbReference type="ARBA" id="ARBA00048425"/>
    </source>
</evidence>
<dbReference type="PANTHER" id="PTHR23135:SF18">
    <property type="entry name" value="CYANOPHYCIN SYNTHETASE"/>
    <property type="match status" value="1"/>
</dbReference>
<evidence type="ECO:0000256" key="9">
    <source>
        <dbReference type="ARBA" id="ARBA00022741"/>
    </source>
</evidence>
<accession>A0A140L4G8</accession>
<dbReference type="GO" id="GO:0071161">
    <property type="term" value="F:cyanophycin synthetase activity (L-arginine-adding)"/>
    <property type="evidence" value="ECO:0007669"/>
    <property type="project" value="UniProtKB-EC"/>
</dbReference>
<evidence type="ECO:0000256" key="11">
    <source>
        <dbReference type="ARBA" id="ARBA00031353"/>
    </source>
</evidence>
<dbReference type="InterPro" id="IPR018109">
    <property type="entry name" value="Folylpolyglutamate_synth_CS"/>
</dbReference>